<keyword evidence="15" id="KW-1185">Reference proteome</keyword>
<evidence type="ECO:0000256" key="9">
    <source>
        <dbReference type="PROSITE-ProRule" id="PRU00023"/>
    </source>
</evidence>
<feature type="region of interest" description="Disordered" evidence="11">
    <location>
        <begin position="928"/>
        <end position="966"/>
    </location>
</feature>
<evidence type="ECO:0000256" key="3">
    <source>
        <dbReference type="ARBA" id="ARBA00022679"/>
    </source>
</evidence>
<dbReference type="Pfam" id="PF12796">
    <property type="entry name" value="Ank_2"/>
    <property type="match status" value="1"/>
</dbReference>
<protein>
    <recommendedName>
        <fullName evidence="2">RBR-type E3 ubiquitin transferase</fullName>
        <ecNumber evidence="2">2.3.2.31</ecNumber>
    </recommendedName>
</protein>
<dbReference type="GO" id="GO:0016567">
    <property type="term" value="P:protein ubiquitination"/>
    <property type="evidence" value="ECO:0007669"/>
    <property type="project" value="InterPro"/>
</dbReference>
<dbReference type="GO" id="GO:0061630">
    <property type="term" value="F:ubiquitin protein ligase activity"/>
    <property type="evidence" value="ECO:0007669"/>
    <property type="project" value="UniProtKB-EC"/>
</dbReference>
<dbReference type="Pfam" id="PF00097">
    <property type="entry name" value="zf-C3HC4"/>
    <property type="match status" value="1"/>
</dbReference>
<dbReference type="InterPro" id="IPR002867">
    <property type="entry name" value="IBR_dom"/>
</dbReference>
<keyword evidence="7" id="KW-0833">Ubl conjugation pathway</keyword>
<proteinExistence type="predicted"/>
<dbReference type="GO" id="GO:0008270">
    <property type="term" value="F:zinc ion binding"/>
    <property type="evidence" value="ECO:0007669"/>
    <property type="project" value="UniProtKB-KW"/>
</dbReference>
<keyword evidence="9" id="KW-0040">ANK repeat</keyword>
<keyword evidence="5" id="KW-0677">Repeat</keyword>
<dbReference type="Gene3D" id="1.20.120.1750">
    <property type="match status" value="1"/>
</dbReference>
<keyword evidence="8" id="KW-0862">Zinc</keyword>
<dbReference type="SUPFAM" id="SSF57850">
    <property type="entry name" value="RING/U-box"/>
    <property type="match status" value="2"/>
</dbReference>
<dbReference type="SUPFAM" id="SSF48403">
    <property type="entry name" value="Ankyrin repeat"/>
    <property type="match status" value="1"/>
</dbReference>
<evidence type="ECO:0000313" key="15">
    <source>
        <dbReference type="Proteomes" id="UP000678499"/>
    </source>
</evidence>
<evidence type="ECO:0000256" key="10">
    <source>
        <dbReference type="PROSITE-ProRule" id="PRU00175"/>
    </source>
</evidence>
<dbReference type="SMART" id="SM00184">
    <property type="entry name" value="RING"/>
    <property type="match status" value="2"/>
</dbReference>
<dbReference type="Gene3D" id="1.25.40.20">
    <property type="entry name" value="Ankyrin repeat-containing domain"/>
    <property type="match status" value="2"/>
</dbReference>
<feature type="compositionally biased region" description="Polar residues" evidence="11">
    <location>
        <begin position="1001"/>
        <end position="1027"/>
    </location>
</feature>
<keyword evidence="3" id="KW-0808">Transferase</keyword>
<dbReference type="EMBL" id="OA884734">
    <property type="protein sequence ID" value="CAD7281229.1"/>
    <property type="molecule type" value="Genomic_DNA"/>
</dbReference>
<evidence type="ECO:0000256" key="6">
    <source>
        <dbReference type="ARBA" id="ARBA00022771"/>
    </source>
</evidence>
<keyword evidence="4" id="KW-0479">Metal-binding</keyword>
<accession>A0A7R9BTC1</accession>
<dbReference type="PROSITE" id="PS50297">
    <property type="entry name" value="ANK_REP_REGION"/>
    <property type="match status" value="1"/>
</dbReference>
<dbReference type="InterPro" id="IPR031127">
    <property type="entry name" value="E3_UB_ligase_RBR"/>
</dbReference>
<dbReference type="InterPro" id="IPR036770">
    <property type="entry name" value="Ankyrin_rpt-contain_sf"/>
</dbReference>
<dbReference type="Pfam" id="PF22191">
    <property type="entry name" value="IBR_1"/>
    <property type="match status" value="1"/>
</dbReference>
<sequence length="1267" mass="139614">MGSSSSKLRKYMHNGDEFAAMQLYQSSPELRKIFNPNASYGESYSHNTALHYAAMHGMKHLLRTFLWELNGDPRMRNGDGQTSLHCACQVSGQPKSLSTQERRTACVLILLQWLKDPRPNMETIHQISDDLEKFDISSTDNLGNTCLHYAACSGLARAAEALVKRGASLFVTNAEGRTACDLAAEMGHTRVAHLLESFMVLVDYLDVRLGKPEKDDEKLSMELQRLRKRSVNTNGETGKEDTTEEELEEKGEELYRGLRAVDLQEAKDLLLVETSDMLNVPLFSAEILLRQHEWSRESLLEHWVENMAACCEAAGIQPPPQTCLDKSHVESEVPGAVVSEVFCGDADNALDEDAFQDACEICMNGTSNEKPFLAAPCGHGFCQDCWSAYLKCRIVDFGYPSQGSGIPCPAFECTAPVPAELVQRAVSPSVVKKYLQHDIQAFVESHPMIKWCPKPGCNRAVRIPNSLVKCQTSCCEADVDGETMTFTFSSESSSSLLAAKELKLSHAVDCGAGHYFCWECLGEAHAPLGCERWKEWLDKCKDVGDDEVASAGATAAEEAANSLWLVANSKPCPNCHSPIQKNDGCNHMKCSKCKHDFCWVCLDSWKRHSAKTGGYFHCTRVVAVAKATAGQTERLKEAAVRNFAARERARFLCHLAMFRETKTKLSAESGLGPKIRNKAQIIAAMVPVHVRSEVENLPSFRVVERKRNGGDKPAIPQSELLYFLDSALKEVLKCRYILCGAYAYGYYVEDRGYSKTVLDFLVNELKDWTEKLSSVLSGPYIQTPLSKIIRMTAVGRQRRKDLLCTVARGLGPPDTPPVLRRMGVGMTYVAFEQRRLSGFFGLDDSSRFLEKLRKDWCRSKLKKQAEDGNCRLNPQDPWIKDANGRHANWVALCDWDDSEQSCLSRCRAAALAVSEAVAARAEDLMLESDVPPPLPPKVSKMVERRAMTEDSNDADNEEGSVSSASPAAEWTVDALLKSLTIDAVDLKNFCPSGPAKDKLSKSTLLASPSQKPMAASQPSSPNCDSSLASAFLWPPGRREAKLTRSQPCSPRGLVEGGLKYGTNPRIRIVSHSESSQDLESETGIPKSPTLFIRSWPSSPATAVVTVTSTSGETKFRFPEKRAPRRRRTVLGMDVRGEARNNKLDAFGADLFGLHNYRSASDSQCIHQISGAEASLSSVLLVEESTLSSDDFHEALFLTSKRKKSRKTRERHGKRGGSGGGASGEVRRRQRRRRSSLGAQHVNVDVPAAPKSLSSGDLVAAAPVPTCA</sequence>
<dbReference type="SMART" id="SM00248">
    <property type="entry name" value="ANK"/>
    <property type="match status" value="4"/>
</dbReference>
<dbReference type="SMART" id="SM00647">
    <property type="entry name" value="IBR"/>
    <property type="match status" value="2"/>
</dbReference>
<dbReference type="PROSITE" id="PS00518">
    <property type="entry name" value="ZF_RING_1"/>
    <property type="match status" value="1"/>
</dbReference>
<dbReference type="InterPro" id="IPR013083">
    <property type="entry name" value="Znf_RING/FYVE/PHD"/>
</dbReference>
<evidence type="ECO:0000259" key="13">
    <source>
        <dbReference type="PROSITE" id="PS51873"/>
    </source>
</evidence>
<dbReference type="OrthoDB" id="69641at2759"/>
<dbReference type="CDD" id="cd20346">
    <property type="entry name" value="BRcat_RBR_ANKIB1"/>
    <property type="match status" value="1"/>
</dbReference>
<dbReference type="InterPro" id="IPR001841">
    <property type="entry name" value="Znf_RING"/>
</dbReference>
<feature type="domain" description="RING-type" evidence="13">
    <location>
        <begin position="355"/>
        <end position="622"/>
    </location>
</feature>
<dbReference type="Proteomes" id="UP000678499">
    <property type="component" value="Unassembled WGS sequence"/>
</dbReference>
<dbReference type="PROSITE" id="PS50088">
    <property type="entry name" value="ANK_REPEAT"/>
    <property type="match status" value="1"/>
</dbReference>
<evidence type="ECO:0000259" key="12">
    <source>
        <dbReference type="PROSITE" id="PS50089"/>
    </source>
</evidence>
<comment type="catalytic activity">
    <reaction evidence="1">
        <text>[E2 ubiquitin-conjugating enzyme]-S-ubiquitinyl-L-cysteine + [acceptor protein]-L-lysine = [E2 ubiquitin-conjugating enzyme]-L-cysteine + [acceptor protein]-N(6)-ubiquitinyl-L-lysine.</text>
        <dbReference type="EC" id="2.3.2.31"/>
    </reaction>
</comment>
<feature type="repeat" description="ANK" evidence="9">
    <location>
        <begin position="142"/>
        <end position="174"/>
    </location>
</feature>
<evidence type="ECO:0000256" key="7">
    <source>
        <dbReference type="ARBA" id="ARBA00022786"/>
    </source>
</evidence>
<dbReference type="EMBL" id="CAJPEX010002697">
    <property type="protein sequence ID" value="CAG0921381.1"/>
    <property type="molecule type" value="Genomic_DNA"/>
</dbReference>
<dbReference type="InterPro" id="IPR002110">
    <property type="entry name" value="Ankyrin_rpt"/>
</dbReference>
<reference evidence="14" key="1">
    <citation type="submission" date="2020-11" db="EMBL/GenBank/DDBJ databases">
        <authorList>
            <person name="Tran Van P."/>
        </authorList>
    </citation>
    <scope>NUCLEOTIDE SEQUENCE</scope>
</reference>
<feature type="compositionally biased region" description="Basic residues" evidence="11">
    <location>
        <begin position="1201"/>
        <end position="1214"/>
    </location>
</feature>
<evidence type="ECO:0000256" key="8">
    <source>
        <dbReference type="ARBA" id="ARBA00022833"/>
    </source>
</evidence>
<dbReference type="Gene3D" id="3.30.40.10">
    <property type="entry name" value="Zinc/RING finger domain, C3HC4 (zinc finger)"/>
    <property type="match status" value="1"/>
</dbReference>
<gene>
    <name evidence="14" type="ORF">NMOB1V02_LOCUS8880</name>
</gene>
<evidence type="ECO:0000256" key="5">
    <source>
        <dbReference type="ARBA" id="ARBA00022737"/>
    </source>
</evidence>
<dbReference type="EC" id="2.3.2.31" evidence="2"/>
<keyword evidence="6 10" id="KW-0863">Zinc-finger</keyword>
<dbReference type="InterPro" id="IPR017907">
    <property type="entry name" value="Znf_RING_CS"/>
</dbReference>
<dbReference type="InterPro" id="IPR047564">
    <property type="entry name" value="Rcat_RBR_ANKIB1"/>
</dbReference>
<evidence type="ECO:0000256" key="4">
    <source>
        <dbReference type="ARBA" id="ARBA00022723"/>
    </source>
</evidence>
<dbReference type="InterPro" id="IPR044066">
    <property type="entry name" value="TRIAD_supradom"/>
</dbReference>
<dbReference type="AlphaFoldDB" id="A0A7R9BTC1"/>
<evidence type="ECO:0000313" key="14">
    <source>
        <dbReference type="EMBL" id="CAD7281229.1"/>
    </source>
</evidence>
<organism evidence="14">
    <name type="scientific">Notodromas monacha</name>
    <dbReference type="NCBI Taxonomy" id="399045"/>
    <lineage>
        <taxon>Eukaryota</taxon>
        <taxon>Metazoa</taxon>
        <taxon>Ecdysozoa</taxon>
        <taxon>Arthropoda</taxon>
        <taxon>Crustacea</taxon>
        <taxon>Oligostraca</taxon>
        <taxon>Ostracoda</taxon>
        <taxon>Podocopa</taxon>
        <taxon>Podocopida</taxon>
        <taxon>Cypridocopina</taxon>
        <taxon>Cypridoidea</taxon>
        <taxon>Cyprididae</taxon>
        <taxon>Notodromas</taxon>
    </lineage>
</organism>
<dbReference type="CDD" id="cd20361">
    <property type="entry name" value="Rcat_RBR_ANKIB1"/>
    <property type="match status" value="1"/>
</dbReference>
<dbReference type="PANTHER" id="PTHR11685">
    <property type="entry name" value="RBR FAMILY RING FINGER AND IBR DOMAIN-CONTAINING"/>
    <property type="match status" value="1"/>
</dbReference>
<dbReference type="PROSITE" id="PS51873">
    <property type="entry name" value="TRIAD"/>
    <property type="match status" value="1"/>
</dbReference>
<feature type="region of interest" description="Disordered" evidence="11">
    <location>
        <begin position="996"/>
        <end position="1027"/>
    </location>
</feature>
<evidence type="ECO:0000256" key="1">
    <source>
        <dbReference type="ARBA" id="ARBA00001798"/>
    </source>
</evidence>
<evidence type="ECO:0000256" key="2">
    <source>
        <dbReference type="ARBA" id="ARBA00012251"/>
    </source>
</evidence>
<evidence type="ECO:0000256" key="11">
    <source>
        <dbReference type="SAM" id="MobiDB-lite"/>
    </source>
</evidence>
<dbReference type="PROSITE" id="PS50089">
    <property type="entry name" value="ZF_RING_2"/>
    <property type="match status" value="1"/>
</dbReference>
<name>A0A7R9BTC1_9CRUS</name>
<feature type="region of interest" description="Disordered" evidence="11">
    <location>
        <begin position="1201"/>
        <end position="1267"/>
    </location>
</feature>
<dbReference type="InterPro" id="IPR018957">
    <property type="entry name" value="Znf_C3HC4_RING-type"/>
</dbReference>
<dbReference type="Pfam" id="PF01485">
    <property type="entry name" value="IBR"/>
    <property type="match status" value="1"/>
</dbReference>
<feature type="domain" description="RING-type" evidence="12">
    <location>
        <begin position="359"/>
        <end position="409"/>
    </location>
</feature>